<organism evidence="3 4">
    <name type="scientific">Streptomyces netropsis</name>
    <name type="common">Streptoverticillium netropsis</name>
    <dbReference type="NCBI Taxonomy" id="55404"/>
    <lineage>
        <taxon>Bacteria</taxon>
        <taxon>Bacillati</taxon>
        <taxon>Actinomycetota</taxon>
        <taxon>Actinomycetes</taxon>
        <taxon>Kitasatosporales</taxon>
        <taxon>Streptomycetaceae</taxon>
        <taxon>Streptomyces</taxon>
    </lineage>
</organism>
<protein>
    <recommendedName>
        <fullName evidence="2">Lantibiotic dehydratase N-terminal domain-containing protein</fullName>
    </recommendedName>
</protein>
<evidence type="ECO:0000256" key="1">
    <source>
        <dbReference type="SAM" id="MobiDB-lite"/>
    </source>
</evidence>
<gene>
    <name evidence="3" type="ORF">FHS38_001403</name>
</gene>
<comment type="caution">
    <text evidence="3">The sequence shown here is derived from an EMBL/GenBank/DDBJ whole genome shotgun (WGS) entry which is preliminary data.</text>
</comment>
<dbReference type="Proteomes" id="UP000556436">
    <property type="component" value="Unassembled WGS sequence"/>
</dbReference>
<dbReference type="EMBL" id="JACHJG010000002">
    <property type="protein sequence ID" value="MBB4885375.1"/>
    <property type="molecule type" value="Genomic_DNA"/>
</dbReference>
<accession>A0A7W7L828</accession>
<feature type="region of interest" description="Disordered" evidence="1">
    <location>
        <begin position="914"/>
        <end position="942"/>
    </location>
</feature>
<dbReference type="AlphaFoldDB" id="A0A7W7L828"/>
<feature type="compositionally biased region" description="Basic and acidic residues" evidence="1">
    <location>
        <begin position="931"/>
        <end position="942"/>
    </location>
</feature>
<feature type="domain" description="Lantibiotic dehydratase N-terminal" evidence="2">
    <location>
        <begin position="164"/>
        <end position="842"/>
    </location>
</feature>
<reference evidence="3 4" key="1">
    <citation type="submission" date="2020-08" db="EMBL/GenBank/DDBJ databases">
        <title>Genomic Encyclopedia of Type Strains, Phase III (KMG-III): the genomes of soil and plant-associated and newly described type strains.</title>
        <authorList>
            <person name="Whitman W."/>
        </authorList>
    </citation>
    <scope>NUCLEOTIDE SEQUENCE [LARGE SCALE GENOMIC DNA]</scope>
    <source>
        <strain evidence="3 4">CECT 3265</strain>
    </source>
</reference>
<sequence length="942" mass="102708">MTPTAVTSPGNPTARDADTASWTLRRQFMLRVAGLPLESVGALRCPDSSRWADRVLHEEELLLARGAELSDRLHPLVKDALDDGDRRGLLALRRRLFNGRPPRDGDAAVALVAGADPDGTLAREVADWLRDGSRMAELQAAGGPVLAEENVRTRAALRRLIGEERLRRGLLLASPTLEGRLDAYAAHDPAAPPDKRLRKVERSALAYLYRTACKTSPFSTFTAVTPGELITGGEETTLVPDEWHSHPRLNVVALARLAELIAADPGRRADLPVSLASGWGLDDDRIRYVRRQVTAGDDQAAVTFDAAGDQLFFLRRSGTLERLLGLFARWPAPRYGELVRWLSDDQGAGTEESEAYVAALLQLGMLHVPCLRTDVHSADPLRSFRDALRALDRPWAERLADALARPLACVDAYPAAGLARRRELLAELREALRTVQRDLGADHAPSSPGLPQTLLYEDVTAGHTDVSCVAGPEGAPGPLDALRDVERILPAFDLTLPQRVTLKGFFVARYGSGGRCTDLLRLVHDFHEDFYEQYLTFTARRKPFGEDGRYVPEANWLALPGITAVDRARTRWVEGMRRVWRDTAPGAEEVRLDAGLLDAVAAELAPVAPDFLPQSHFVQLVRRDGDPLAVLNQSYGGLAFPFSRFTHCYPDGGEGGLTDRLRRASAATAPEGAVFAEITGGSVTSNLNLHGRLTDYEIVCPGETGSGPQDGRIHLDDLSVEHDAAADRLVLVSRRLGREVVPVYLGYLVPLALPEIPRTLLLLSPTSMAPLDVWGGVPEGGDGGAVTHRPRVRYGGVVLSRRSWTTVAGALPQWSAGVDEARWFVDWRRWRRANGVPRRVFATVSRAGGARASSPAKPSYVDFDSYLSLTALDGLIKGGERDRVVFREALPDEDELHVASGAGRHVAELAVETLRTTRPVGGAPPEAGRNGPDRPDRKDPVH</sequence>
<evidence type="ECO:0000259" key="2">
    <source>
        <dbReference type="Pfam" id="PF04738"/>
    </source>
</evidence>
<dbReference type="Pfam" id="PF04738">
    <property type="entry name" value="Lant_dehydr_N"/>
    <property type="match status" value="1"/>
</dbReference>
<proteinExistence type="predicted"/>
<keyword evidence="4" id="KW-1185">Reference proteome</keyword>
<dbReference type="InterPro" id="IPR006827">
    <property type="entry name" value="Lant_deHydtase_N"/>
</dbReference>
<evidence type="ECO:0000313" key="3">
    <source>
        <dbReference type="EMBL" id="MBB4885375.1"/>
    </source>
</evidence>
<evidence type="ECO:0000313" key="4">
    <source>
        <dbReference type="Proteomes" id="UP000556436"/>
    </source>
</evidence>
<name>A0A7W7L828_STRNE</name>